<dbReference type="GO" id="GO:0005524">
    <property type="term" value="F:ATP binding"/>
    <property type="evidence" value="ECO:0007669"/>
    <property type="project" value="UniProtKB-UniRule"/>
</dbReference>
<evidence type="ECO:0000256" key="7">
    <source>
        <dbReference type="ARBA" id="ARBA00023235"/>
    </source>
</evidence>
<evidence type="ECO:0000256" key="1">
    <source>
        <dbReference type="ARBA" id="ARBA00009922"/>
    </source>
</evidence>
<dbReference type="GO" id="GO:0033202">
    <property type="term" value="C:DNA helicase complex"/>
    <property type="evidence" value="ECO:0007669"/>
    <property type="project" value="TreeGrafter"/>
</dbReference>
<evidence type="ECO:0000259" key="13">
    <source>
        <dbReference type="PROSITE" id="PS51198"/>
    </source>
</evidence>
<evidence type="ECO:0000256" key="11">
    <source>
        <dbReference type="ARBA" id="ARBA00048988"/>
    </source>
</evidence>
<comment type="similarity">
    <text evidence="1">Belongs to the helicase family. UvrD subfamily.</text>
</comment>
<evidence type="ECO:0000256" key="6">
    <source>
        <dbReference type="ARBA" id="ARBA00023125"/>
    </source>
</evidence>
<dbReference type="Proteomes" id="UP000705867">
    <property type="component" value="Unassembled WGS sequence"/>
</dbReference>
<dbReference type="GO" id="GO:0016787">
    <property type="term" value="F:hydrolase activity"/>
    <property type="evidence" value="ECO:0007669"/>
    <property type="project" value="UniProtKB-UniRule"/>
</dbReference>
<dbReference type="SUPFAM" id="SSF52540">
    <property type="entry name" value="P-loop containing nucleoside triphosphate hydrolases"/>
    <property type="match status" value="1"/>
</dbReference>
<dbReference type="Pfam" id="PF21196">
    <property type="entry name" value="PcrA_UvrD_tudor"/>
    <property type="match status" value="1"/>
</dbReference>
<evidence type="ECO:0000256" key="8">
    <source>
        <dbReference type="ARBA" id="ARBA00034617"/>
    </source>
</evidence>
<dbReference type="GO" id="GO:0043138">
    <property type="term" value="F:3'-5' DNA helicase activity"/>
    <property type="evidence" value="ECO:0007669"/>
    <property type="project" value="UniProtKB-EC"/>
</dbReference>
<evidence type="ECO:0000259" key="14">
    <source>
        <dbReference type="PROSITE" id="PS51217"/>
    </source>
</evidence>
<dbReference type="InterPro" id="IPR014017">
    <property type="entry name" value="DNA_helicase_UvrD-like_C"/>
</dbReference>
<dbReference type="CDD" id="cd17932">
    <property type="entry name" value="DEXQc_UvrD"/>
    <property type="match status" value="1"/>
</dbReference>
<keyword evidence="6" id="KW-0238">DNA-binding</keyword>
<evidence type="ECO:0000256" key="12">
    <source>
        <dbReference type="PROSITE-ProRule" id="PRU00560"/>
    </source>
</evidence>
<accession>A0A953J477</accession>
<dbReference type="EMBL" id="JAIOIV010000028">
    <property type="protein sequence ID" value="MBZ0155258.1"/>
    <property type="molecule type" value="Genomic_DNA"/>
</dbReference>
<proteinExistence type="inferred from homology"/>
<keyword evidence="3 12" id="KW-0378">Hydrolase</keyword>
<dbReference type="PROSITE" id="PS51217">
    <property type="entry name" value="UVRD_HELICASE_CTER"/>
    <property type="match status" value="1"/>
</dbReference>
<dbReference type="InterPro" id="IPR027417">
    <property type="entry name" value="P-loop_NTPase"/>
</dbReference>
<dbReference type="PROSITE" id="PS51198">
    <property type="entry name" value="UVRD_HELICASE_ATP_BIND"/>
    <property type="match status" value="1"/>
</dbReference>
<dbReference type="Gene3D" id="1.10.486.10">
    <property type="entry name" value="PCRA, domain 4"/>
    <property type="match status" value="1"/>
</dbReference>
<dbReference type="Pfam" id="PF00580">
    <property type="entry name" value="UvrD-helicase"/>
    <property type="match status" value="1"/>
</dbReference>
<dbReference type="PANTHER" id="PTHR11070:SF2">
    <property type="entry name" value="ATP-DEPENDENT DNA HELICASE SRS2"/>
    <property type="match status" value="1"/>
</dbReference>
<comment type="caution">
    <text evidence="15">The sequence shown here is derived from an EMBL/GenBank/DDBJ whole genome shotgun (WGS) entry which is preliminary data.</text>
</comment>
<dbReference type="InterPro" id="IPR013986">
    <property type="entry name" value="DExx_box_DNA_helicase_dom_sf"/>
</dbReference>
<dbReference type="GO" id="GO:0000725">
    <property type="term" value="P:recombinational repair"/>
    <property type="evidence" value="ECO:0007669"/>
    <property type="project" value="TreeGrafter"/>
</dbReference>
<comment type="catalytic activity">
    <reaction evidence="11">
        <text>ATP + H2O = ADP + phosphate + H(+)</text>
        <dbReference type="Rhea" id="RHEA:13065"/>
        <dbReference type="ChEBI" id="CHEBI:15377"/>
        <dbReference type="ChEBI" id="CHEBI:15378"/>
        <dbReference type="ChEBI" id="CHEBI:30616"/>
        <dbReference type="ChEBI" id="CHEBI:43474"/>
        <dbReference type="ChEBI" id="CHEBI:456216"/>
        <dbReference type="EC" id="5.6.2.4"/>
    </reaction>
</comment>
<protein>
    <recommendedName>
        <fullName evidence="9">DNA 3'-5' helicase</fullName>
        <ecNumber evidence="9">5.6.2.4</ecNumber>
    </recommendedName>
    <alternativeName>
        <fullName evidence="10">DNA 3'-5' helicase II</fullName>
    </alternativeName>
</protein>
<feature type="domain" description="UvrD-like helicase C-terminal" evidence="14">
    <location>
        <begin position="287"/>
        <end position="548"/>
    </location>
</feature>
<keyword evidence="5 12" id="KW-0067">ATP-binding</keyword>
<evidence type="ECO:0000313" key="16">
    <source>
        <dbReference type="Proteomes" id="UP000705867"/>
    </source>
</evidence>
<evidence type="ECO:0000313" key="15">
    <source>
        <dbReference type="EMBL" id="MBZ0155258.1"/>
    </source>
</evidence>
<dbReference type="InterPro" id="IPR000212">
    <property type="entry name" value="DNA_helicase_UvrD/REP"/>
</dbReference>
<evidence type="ECO:0000256" key="3">
    <source>
        <dbReference type="ARBA" id="ARBA00022801"/>
    </source>
</evidence>
<dbReference type="Gene3D" id="1.10.10.160">
    <property type="match status" value="1"/>
</dbReference>
<feature type="binding site" evidence="12">
    <location>
        <begin position="29"/>
        <end position="36"/>
    </location>
    <ligand>
        <name>ATP</name>
        <dbReference type="ChEBI" id="CHEBI:30616"/>
    </ligand>
</feature>
<keyword evidence="2 12" id="KW-0547">Nucleotide-binding</keyword>
<evidence type="ECO:0000256" key="4">
    <source>
        <dbReference type="ARBA" id="ARBA00022806"/>
    </source>
</evidence>
<dbReference type="Gene3D" id="3.40.50.300">
    <property type="entry name" value="P-loop containing nucleotide triphosphate hydrolases"/>
    <property type="match status" value="2"/>
</dbReference>
<reference evidence="15" key="2">
    <citation type="submission" date="2021-08" db="EMBL/GenBank/DDBJ databases">
        <authorList>
            <person name="Dalcin Martins P."/>
        </authorList>
    </citation>
    <scope>NUCLEOTIDE SEQUENCE</scope>
    <source>
        <strain evidence="15">MAG_39</strain>
    </source>
</reference>
<organism evidence="15 16">
    <name type="scientific">Candidatus Nitrobium versatile</name>
    <dbReference type="NCBI Taxonomy" id="2884831"/>
    <lineage>
        <taxon>Bacteria</taxon>
        <taxon>Pseudomonadati</taxon>
        <taxon>Nitrospirota</taxon>
        <taxon>Nitrospiria</taxon>
        <taxon>Nitrospirales</taxon>
        <taxon>Nitrospiraceae</taxon>
        <taxon>Candidatus Nitrobium</taxon>
    </lineage>
</organism>
<reference evidence="15" key="1">
    <citation type="journal article" date="2021" name="bioRxiv">
        <title>Unraveling nitrogen, sulfur and carbon metabolic pathways and microbial community transcriptional responses to substrate deprivation and toxicity stresses in a bioreactor mimicking anoxic brackish coastal sediment conditions.</title>
        <authorList>
            <person name="Martins P.D."/>
            <person name="Echeveste M.J."/>
            <person name="Arshad A."/>
            <person name="Kurth J."/>
            <person name="Ouboter H."/>
            <person name="Jetten M.S.M."/>
            <person name="Welte C.U."/>
        </authorList>
    </citation>
    <scope>NUCLEOTIDE SEQUENCE</scope>
    <source>
        <strain evidence="15">MAG_39</strain>
    </source>
</reference>
<gene>
    <name evidence="15" type="ORF">K8I29_03475</name>
</gene>
<dbReference type="AlphaFoldDB" id="A0A953J477"/>
<dbReference type="GO" id="GO:0003677">
    <property type="term" value="F:DNA binding"/>
    <property type="evidence" value="ECO:0007669"/>
    <property type="project" value="UniProtKB-KW"/>
</dbReference>
<keyword evidence="4 12" id="KW-0347">Helicase</keyword>
<dbReference type="InterPro" id="IPR014016">
    <property type="entry name" value="UvrD-like_ATP-bd"/>
</dbReference>
<sequence>MAKEVLLEDLNPQQREAILHSKGPLLVLAGAGSGKTRVITQKFAYLIKKKNLSQHSIFTVTFTNKAADEMKERIARFVDGDMKSSWIGTFHSQCNKILRREIKALGFKTDFSIYDEDDQCNLVRHILKEFNMYEALYKGVASRISILKASLISPEEFLSQGDGFSFDEKLGRVYLKYQDELKRCNALDFDDLIMLTVKLFSEHPKILEKYMGMFPYLLVDEFQDTNPAQYKLLQLLSSAHRNICAVGDDDQSIYKFRGADVSNILNFEKDFPEAKIIKLEQNYRSTQNILDVSGAIIAKNPYRKPKTLWTDRGCGEKVYYCRLNSEDEEAKYVARGIKDLYLKNNYEYSSFAILYRVNLQARAIEDALREEGIPYNVISGISFYHRKEIKDIISYMRLALNHDDNVSLRRIINSPHRGIGTSTMAKIEQEAKRHSLSLFAAINSLLKANNVAATLKEKLQDFAKNMNTVSTTLYKNAADMLKDIVERTGYIEDIEEERLQNIMELISSTEGLSVKDFSERVALASASANGNTAKKSAVSLMTLHSAKGLEFPVVFIIGLEEGILPYFKAIDDPVEMQEERRLFYVGMTRAKEILCLTGSRRRKLYSRFQEQEPSRFLVDIPKECCQCMEKTVTQKAPVRPVKVASPNSSVPQYVVGSKVKHPAWGIGVIRDCCGDGDDTKVTVNFPSVGLKRLSVRHANLERI</sequence>
<evidence type="ECO:0000256" key="10">
    <source>
        <dbReference type="ARBA" id="ARBA00034923"/>
    </source>
</evidence>
<evidence type="ECO:0000256" key="9">
    <source>
        <dbReference type="ARBA" id="ARBA00034808"/>
    </source>
</evidence>
<feature type="domain" description="UvrD-like helicase ATP-binding" evidence="13">
    <location>
        <begin position="8"/>
        <end position="286"/>
    </location>
</feature>
<evidence type="ECO:0000256" key="2">
    <source>
        <dbReference type="ARBA" id="ARBA00022741"/>
    </source>
</evidence>
<dbReference type="Pfam" id="PF13361">
    <property type="entry name" value="UvrD_C"/>
    <property type="match status" value="1"/>
</dbReference>
<comment type="catalytic activity">
    <reaction evidence="8">
        <text>Couples ATP hydrolysis with the unwinding of duplex DNA by translocating in the 3'-5' direction.</text>
        <dbReference type="EC" id="5.6.2.4"/>
    </reaction>
</comment>
<dbReference type="PANTHER" id="PTHR11070">
    <property type="entry name" value="UVRD / RECB / PCRA DNA HELICASE FAMILY MEMBER"/>
    <property type="match status" value="1"/>
</dbReference>
<dbReference type="EC" id="5.6.2.4" evidence="9"/>
<dbReference type="GO" id="GO:0005829">
    <property type="term" value="C:cytosol"/>
    <property type="evidence" value="ECO:0007669"/>
    <property type="project" value="TreeGrafter"/>
</dbReference>
<dbReference type="CDD" id="cd18807">
    <property type="entry name" value="SF1_C_UvrD"/>
    <property type="match status" value="1"/>
</dbReference>
<name>A0A953J477_9BACT</name>
<evidence type="ECO:0000256" key="5">
    <source>
        <dbReference type="ARBA" id="ARBA00022840"/>
    </source>
</evidence>
<keyword evidence="7" id="KW-0413">Isomerase</keyword>